<evidence type="ECO:0000313" key="2">
    <source>
        <dbReference type="Proteomes" id="UP000534388"/>
    </source>
</evidence>
<dbReference type="RefSeq" id="WP_182164674.1">
    <property type="nucleotide sequence ID" value="NZ_JACEZT010000011.1"/>
</dbReference>
<dbReference type="PROSITE" id="PS51257">
    <property type="entry name" value="PROKAR_LIPOPROTEIN"/>
    <property type="match status" value="1"/>
</dbReference>
<protein>
    <submittedName>
        <fullName evidence="1">Uncharacterized protein</fullName>
    </submittedName>
</protein>
<organism evidence="1 2">
    <name type="scientific">Rugamonas brunnea</name>
    <dbReference type="NCBI Taxonomy" id="2758569"/>
    <lineage>
        <taxon>Bacteria</taxon>
        <taxon>Pseudomonadati</taxon>
        <taxon>Pseudomonadota</taxon>
        <taxon>Betaproteobacteria</taxon>
        <taxon>Burkholderiales</taxon>
        <taxon>Oxalobacteraceae</taxon>
        <taxon>Telluria group</taxon>
        <taxon>Rugamonas</taxon>
    </lineage>
</organism>
<dbReference type="AlphaFoldDB" id="A0A7W2EUC3"/>
<evidence type="ECO:0000313" key="1">
    <source>
        <dbReference type="EMBL" id="MBA5638781.1"/>
    </source>
</evidence>
<dbReference type="Proteomes" id="UP000534388">
    <property type="component" value="Unassembled WGS sequence"/>
</dbReference>
<keyword evidence="2" id="KW-1185">Reference proteome</keyword>
<reference evidence="1 2" key="1">
    <citation type="submission" date="2020-07" db="EMBL/GenBank/DDBJ databases">
        <title>Novel species isolated from subtropical streams in China.</title>
        <authorList>
            <person name="Lu H."/>
        </authorList>
    </citation>
    <scope>NUCLEOTIDE SEQUENCE [LARGE SCALE GENOMIC DNA]</scope>
    <source>
        <strain evidence="1 2">LX20W</strain>
    </source>
</reference>
<comment type="caution">
    <text evidence="1">The sequence shown here is derived from an EMBL/GenBank/DDBJ whole genome shotgun (WGS) entry which is preliminary data.</text>
</comment>
<gene>
    <name evidence="1" type="ORF">H3H37_17115</name>
</gene>
<sequence>MDFARGASAASLAKAGMSVLTLGLILTLPLSLAGCGGGCADGSAGNQPD</sequence>
<name>A0A7W2EUC3_9BURK</name>
<accession>A0A7W2EUC3</accession>
<dbReference type="EMBL" id="JACEZT010000011">
    <property type="protein sequence ID" value="MBA5638781.1"/>
    <property type="molecule type" value="Genomic_DNA"/>
</dbReference>
<proteinExistence type="predicted"/>